<sequence length="177" mass="19787">MRSFSLSSLLLAISTLLVVGLAGPATAQAQTPPCSGTYTLDEAASDDFLAAFEPALQEMNAIKRAIARKMLKRGEGPDRRLTLRQQEGQITLQGGDRPAVTLPLNGERVAHTGENGEEVHFRARMRDEVLHVEMETEHGPIRSQYRCREGGRLDVRTRLEMEQLPRPVSYRMVYRAQ</sequence>
<dbReference type="Proteomes" id="UP000249169">
    <property type="component" value="Unassembled WGS sequence"/>
</dbReference>
<evidence type="ECO:0000313" key="3">
    <source>
        <dbReference type="Proteomes" id="UP000249169"/>
    </source>
</evidence>
<evidence type="ECO:0000313" key="2">
    <source>
        <dbReference type="EMBL" id="RAL25389.1"/>
    </source>
</evidence>
<proteinExistence type="predicted"/>
<comment type="caution">
    <text evidence="2">The sequence shown here is derived from an EMBL/GenBank/DDBJ whole genome shotgun (WGS) entry which is preliminary data.</text>
</comment>
<name>A0A328CE46_9DELT</name>
<accession>A0A328CE46</accession>
<keyword evidence="3" id="KW-1185">Reference proteome</keyword>
<dbReference type="AlphaFoldDB" id="A0A328CE46"/>
<organism evidence="2 3">
    <name type="scientific">Lujinxingia litoralis</name>
    <dbReference type="NCBI Taxonomy" id="2211119"/>
    <lineage>
        <taxon>Bacteria</taxon>
        <taxon>Deltaproteobacteria</taxon>
        <taxon>Bradymonadales</taxon>
        <taxon>Lujinxingiaceae</taxon>
        <taxon>Lujinxingia</taxon>
    </lineage>
</organism>
<dbReference type="OrthoDB" id="5507714at2"/>
<feature type="chain" id="PRO_5016355879" evidence="1">
    <location>
        <begin position="28"/>
        <end position="177"/>
    </location>
</feature>
<evidence type="ECO:0000256" key="1">
    <source>
        <dbReference type="SAM" id="SignalP"/>
    </source>
</evidence>
<dbReference type="EMBL" id="QHKO01000001">
    <property type="protein sequence ID" value="RAL25389.1"/>
    <property type="molecule type" value="Genomic_DNA"/>
</dbReference>
<reference evidence="2 3" key="1">
    <citation type="submission" date="2018-05" db="EMBL/GenBank/DDBJ databases">
        <title>Lujinxingia marina gen. nov. sp. nov., a new facultative anaerobic member of the class Deltaproteobacteria, and proposal of Lujinxingaceae fam. nov.</title>
        <authorList>
            <person name="Li C.-M."/>
        </authorList>
    </citation>
    <scope>NUCLEOTIDE SEQUENCE [LARGE SCALE GENOMIC DNA]</scope>
    <source>
        <strain evidence="2 3">B210</strain>
    </source>
</reference>
<keyword evidence="1" id="KW-0732">Signal</keyword>
<feature type="signal peptide" evidence="1">
    <location>
        <begin position="1"/>
        <end position="27"/>
    </location>
</feature>
<protein>
    <submittedName>
        <fullName evidence="2">Uncharacterized protein</fullName>
    </submittedName>
</protein>
<dbReference type="RefSeq" id="WP_111728561.1">
    <property type="nucleotide sequence ID" value="NZ_QHKO01000001.1"/>
</dbReference>
<gene>
    <name evidence="2" type="ORF">DL240_04040</name>
</gene>